<evidence type="ECO:0000313" key="2">
    <source>
        <dbReference type="Proteomes" id="UP000053695"/>
    </source>
</evidence>
<name>N6VSK0_9EURY</name>
<dbReference type="STRING" id="1069083.GCA_000371805_00386"/>
<dbReference type="PATRIC" id="fig|1069083.5.peg.737"/>
<dbReference type="InterPro" id="IPR015946">
    <property type="entry name" value="KH_dom-like_a/b"/>
</dbReference>
<comment type="caution">
    <text evidence="1">The sequence shown here is derived from an EMBL/GenBank/DDBJ whole genome shotgun (WGS) entry which is preliminary data.</text>
</comment>
<evidence type="ECO:0000313" key="1">
    <source>
        <dbReference type="EMBL" id="ENN96146.1"/>
    </source>
</evidence>
<dbReference type="Pfam" id="PF02566">
    <property type="entry name" value="OsmC"/>
    <property type="match status" value="1"/>
</dbReference>
<reference evidence="1 2" key="1">
    <citation type="journal article" date="2013" name="Genome Announc.">
        <title>Draft Genome Sequence of a Highly Flagellated, Fast-Swimming Archaeon, Methanocaldococcus villosus Strain KIN24-T80 (DSM 22612).</title>
        <authorList>
            <person name="Thennarasu S."/>
            <person name="Polireddy D."/>
            <person name="Antony A."/>
            <person name="Yada M.R."/>
            <person name="Algarawi S."/>
            <person name="Sivakumar N."/>
        </authorList>
    </citation>
    <scope>NUCLEOTIDE SEQUENCE [LARGE SCALE GENOMIC DNA]</scope>
    <source>
        <strain evidence="1 2">KIN24-T80</strain>
    </source>
</reference>
<proteinExistence type="predicted"/>
<accession>N6VSK0</accession>
<dbReference type="SUPFAM" id="SSF82784">
    <property type="entry name" value="OsmC-like"/>
    <property type="match status" value="1"/>
</dbReference>
<gene>
    <name evidence="1" type="ORF">J422_03768</name>
</gene>
<dbReference type="EMBL" id="APMM01000024">
    <property type="protein sequence ID" value="ENN96146.1"/>
    <property type="molecule type" value="Genomic_DNA"/>
</dbReference>
<dbReference type="RefSeq" id="WP_004591342.1">
    <property type="nucleotide sequence ID" value="NZ_APMM01000024.1"/>
</dbReference>
<sequence>MEEICKEIAPKIMPIMLPKALENFLMKIPEKERDKLIMDIVDIIVSKTDNQEISSKFVKEFESILNIKGLKIHSRGGKGAIKEKISPMDTFLSGLCGCIAIAVGNTLLEKNIEADINVKGSVEKNFEKGCIEKIKLDIYVKPKKDVNKEELKTLVLKGSNKCLISNSLKCEVIKNVIIE</sequence>
<dbReference type="AlphaFoldDB" id="N6VSK0"/>
<dbReference type="Gene3D" id="3.30.300.20">
    <property type="match status" value="1"/>
</dbReference>
<dbReference type="InterPro" id="IPR003718">
    <property type="entry name" value="OsmC/Ohr_fam"/>
</dbReference>
<keyword evidence="2" id="KW-1185">Reference proteome</keyword>
<protein>
    <submittedName>
        <fullName evidence="1">OsmC family protein</fullName>
    </submittedName>
</protein>
<dbReference type="OrthoDB" id="62722at2157"/>
<organism evidence="1 2">
    <name type="scientific">Methanocaldococcus villosus KIN24-T80</name>
    <dbReference type="NCBI Taxonomy" id="1069083"/>
    <lineage>
        <taxon>Archaea</taxon>
        <taxon>Methanobacteriati</taxon>
        <taxon>Methanobacteriota</taxon>
        <taxon>Methanomada group</taxon>
        <taxon>Methanococci</taxon>
        <taxon>Methanococcales</taxon>
        <taxon>Methanocaldococcaceae</taxon>
        <taxon>Methanocaldococcus</taxon>
    </lineage>
</organism>
<dbReference type="InterPro" id="IPR036102">
    <property type="entry name" value="OsmC/Ohrsf"/>
</dbReference>
<dbReference type="Proteomes" id="UP000053695">
    <property type="component" value="Unassembled WGS sequence"/>
</dbReference>